<keyword evidence="13" id="KW-1185">Reference proteome</keyword>
<evidence type="ECO:0000256" key="4">
    <source>
        <dbReference type="ARBA" id="ARBA00022723"/>
    </source>
</evidence>
<evidence type="ECO:0000256" key="1">
    <source>
        <dbReference type="ARBA" id="ARBA00004496"/>
    </source>
</evidence>
<proteinExistence type="inferred from homology"/>
<evidence type="ECO:0000256" key="6">
    <source>
        <dbReference type="ARBA" id="ARBA00022833"/>
    </source>
</evidence>
<dbReference type="InterPro" id="IPR013083">
    <property type="entry name" value="Znf_RING/FYVE/PHD"/>
</dbReference>
<evidence type="ECO:0000256" key="7">
    <source>
        <dbReference type="PROSITE-ProRule" id="PRU00024"/>
    </source>
</evidence>
<dbReference type="InterPro" id="IPR000315">
    <property type="entry name" value="Znf_B-box"/>
</dbReference>
<dbReference type="InterPro" id="IPR013320">
    <property type="entry name" value="ConA-like_dom_sf"/>
</dbReference>
<evidence type="ECO:0000313" key="12">
    <source>
        <dbReference type="Ensembl" id="ENSDCDP00010044859.1"/>
    </source>
</evidence>
<dbReference type="GO" id="GO:0005737">
    <property type="term" value="C:cytoplasm"/>
    <property type="evidence" value="ECO:0007669"/>
    <property type="project" value="UniProtKB-SubCell"/>
</dbReference>
<reference evidence="12 13" key="1">
    <citation type="submission" date="2020-06" db="EMBL/GenBank/DDBJ databases">
        <authorList>
            <consortium name="Wellcome Sanger Institute Data Sharing"/>
        </authorList>
    </citation>
    <scope>NUCLEOTIDE SEQUENCE [LARGE SCALE GENOMIC DNA]</scope>
</reference>
<feature type="domain" description="B30.2/SPRY" evidence="11">
    <location>
        <begin position="289"/>
        <end position="481"/>
    </location>
</feature>
<dbReference type="InterPro" id="IPR018957">
    <property type="entry name" value="Znf_C3HC4_RING-type"/>
</dbReference>
<dbReference type="SMART" id="SM00336">
    <property type="entry name" value="BBOX"/>
    <property type="match status" value="1"/>
</dbReference>
<keyword evidence="3" id="KW-0963">Cytoplasm</keyword>
<evidence type="ECO:0000256" key="3">
    <source>
        <dbReference type="ARBA" id="ARBA00022490"/>
    </source>
</evidence>
<keyword evidence="4" id="KW-0479">Metal-binding</keyword>
<dbReference type="SUPFAM" id="SSF49899">
    <property type="entry name" value="Concanavalin A-like lectins/glucanases"/>
    <property type="match status" value="1"/>
</dbReference>
<dbReference type="Gene3D" id="2.60.120.920">
    <property type="match status" value="1"/>
</dbReference>
<dbReference type="Gene3D" id="3.30.160.60">
    <property type="entry name" value="Classic Zinc Finger"/>
    <property type="match status" value="1"/>
</dbReference>
<feature type="coiled-coil region" evidence="8">
    <location>
        <begin position="178"/>
        <end position="249"/>
    </location>
</feature>
<dbReference type="Pfam" id="PF00097">
    <property type="entry name" value="zf-C3HC4"/>
    <property type="match status" value="1"/>
</dbReference>
<feature type="domain" description="B box-type" evidence="10">
    <location>
        <begin position="101"/>
        <end position="142"/>
    </location>
</feature>
<dbReference type="Pfam" id="PF00622">
    <property type="entry name" value="SPRY"/>
    <property type="match status" value="1"/>
</dbReference>
<evidence type="ECO:0000256" key="8">
    <source>
        <dbReference type="SAM" id="Coils"/>
    </source>
</evidence>
<dbReference type="Proteomes" id="UP000694580">
    <property type="component" value="Chromosome 7"/>
</dbReference>
<dbReference type="SMART" id="SM00449">
    <property type="entry name" value="SPRY"/>
    <property type="match status" value="1"/>
</dbReference>
<dbReference type="PROSITE" id="PS50188">
    <property type="entry name" value="B302_SPRY"/>
    <property type="match status" value="1"/>
</dbReference>
<dbReference type="PANTHER" id="PTHR24103">
    <property type="entry name" value="E3 UBIQUITIN-PROTEIN LIGASE TRIM"/>
    <property type="match status" value="1"/>
</dbReference>
<reference evidence="12" key="3">
    <citation type="submission" date="2025-09" db="UniProtKB">
        <authorList>
            <consortium name="Ensembl"/>
        </authorList>
    </citation>
    <scope>IDENTIFICATION</scope>
</reference>
<dbReference type="InterPro" id="IPR006574">
    <property type="entry name" value="PRY"/>
</dbReference>
<dbReference type="InterPro" id="IPR001841">
    <property type="entry name" value="Znf_RING"/>
</dbReference>
<name>A0AAY4DI83_9TELE</name>
<organism evidence="12 13">
    <name type="scientific">Denticeps clupeoides</name>
    <name type="common">denticle herring</name>
    <dbReference type="NCBI Taxonomy" id="299321"/>
    <lineage>
        <taxon>Eukaryota</taxon>
        <taxon>Metazoa</taxon>
        <taxon>Chordata</taxon>
        <taxon>Craniata</taxon>
        <taxon>Vertebrata</taxon>
        <taxon>Euteleostomi</taxon>
        <taxon>Actinopterygii</taxon>
        <taxon>Neopterygii</taxon>
        <taxon>Teleostei</taxon>
        <taxon>Clupei</taxon>
        <taxon>Clupeiformes</taxon>
        <taxon>Denticipitoidei</taxon>
        <taxon>Denticipitidae</taxon>
        <taxon>Denticeps</taxon>
    </lineage>
</organism>
<dbReference type="InterPro" id="IPR017907">
    <property type="entry name" value="Znf_RING_CS"/>
</dbReference>
<dbReference type="PRINTS" id="PR01407">
    <property type="entry name" value="BUTYPHLNCDUF"/>
</dbReference>
<evidence type="ECO:0000313" key="13">
    <source>
        <dbReference type="Proteomes" id="UP000694580"/>
    </source>
</evidence>
<dbReference type="Pfam" id="PF00643">
    <property type="entry name" value="zf-B_box"/>
    <property type="match status" value="1"/>
</dbReference>
<dbReference type="Gene3D" id="3.30.40.10">
    <property type="entry name" value="Zinc/RING finger domain, C3HC4 (zinc finger)"/>
    <property type="match status" value="1"/>
</dbReference>
<feature type="domain" description="RING-type" evidence="9">
    <location>
        <begin position="34"/>
        <end position="72"/>
    </location>
</feature>
<dbReference type="InterPro" id="IPR050143">
    <property type="entry name" value="TRIM/RBCC"/>
</dbReference>
<dbReference type="GeneTree" id="ENSGT01030000234583"/>
<dbReference type="SUPFAM" id="SSF57845">
    <property type="entry name" value="B-box zinc-binding domain"/>
    <property type="match status" value="1"/>
</dbReference>
<reference evidence="12" key="2">
    <citation type="submission" date="2025-08" db="UniProtKB">
        <authorList>
            <consortium name="Ensembl"/>
        </authorList>
    </citation>
    <scope>IDENTIFICATION</scope>
</reference>
<dbReference type="InterPro" id="IPR001870">
    <property type="entry name" value="B30.2/SPRY"/>
</dbReference>
<dbReference type="SUPFAM" id="SSF57850">
    <property type="entry name" value="RING/U-box"/>
    <property type="match status" value="1"/>
</dbReference>
<dbReference type="AlphaFoldDB" id="A0AAY4DI83"/>
<dbReference type="GO" id="GO:0008270">
    <property type="term" value="F:zinc ion binding"/>
    <property type="evidence" value="ECO:0007669"/>
    <property type="project" value="UniProtKB-KW"/>
</dbReference>
<dbReference type="Pfam" id="PF13765">
    <property type="entry name" value="PRY"/>
    <property type="match status" value="1"/>
</dbReference>
<dbReference type="PROSITE" id="PS00518">
    <property type="entry name" value="ZF_RING_1"/>
    <property type="match status" value="1"/>
</dbReference>
<keyword evidence="5 7" id="KW-0863">Zinc-finger</keyword>
<dbReference type="FunFam" id="2.60.120.920:FF:000004">
    <property type="entry name" value="Butyrophilin subfamily 1 member A1"/>
    <property type="match status" value="1"/>
</dbReference>
<comment type="similarity">
    <text evidence="2">Belongs to the TRIM/RBCC family.</text>
</comment>
<evidence type="ECO:0000256" key="2">
    <source>
        <dbReference type="ARBA" id="ARBA00008518"/>
    </source>
</evidence>
<dbReference type="PROSITE" id="PS50089">
    <property type="entry name" value="ZF_RING_2"/>
    <property type="match status" value="1"/>
</dbReference>
<keyword evidence="6" id="KW-0862">Zinc</keyword>
<comment type="subcellular location">
    <subcellularLocation>
        <location evidence="1">Cytoplasm</location>
    </subcellularLocation>
</comment>
<evidence type="ECO:0008006" key="14">
    <source>
        <dbReference type="Google" id="ProtNLM"/>
    </source>
</evidence>
<dbReference type="Ensembl" id="ENSDCDT00010054972.1">
    <property type="protein sequence ID" value="ENSDCDP00010044859.1"/>
    <property type="gene ID" value="ENSDCDG00010027688.1"/>
</dbReference>
<dbReference type="CDD" id="cd12893">
    <property type="entry name" value="SPRY_PRY_TRIM35"/>
    <property type="match status" value="1"/>
</dbReference>
<keyword evidence="8" id="KW-0175">Coiled coil</keyword>
<gene>
    <name evidence="12" type="primary">trim35-13</name>
</gene>
<evidence type="ECO:0000259" key="11">
    <source>
        <dbReference type="PROSITE" id="PS50188"/>
    </source>
</evidence>
<dbReference type="InterPro" id="IPR043136">
    <property type="entry name" value="B30.2/SPRY_sf"/>
</dbReference>
<protein>
    <recommendedName>
        <fullName evidence="14">Zinc-binding protein A33-like</fullName>
    </recommendedName>
</protein>
<dbReference type="SMART" id="SM00589">
    <property type="entry name" value="PRY"/>
    <property type="match status" value="1"/>
</dbReference>
<accession>A0AAY4DI83</accession>
<dbReference type="RefSeq" id="XP_028842184.1">
    <property type="nucleotide sequence ID" value="XM_028986351.1"/>
</dbReference>
<sequence length="497" mass="57499">MVGVQKLYLTPEGGERLREDMATRHSLLEDDLSCPICGHIFQQPVVLFCRHRFCKPCLESTWKQGDCSCPLCCQPSSVNELIVNTMLEKTCEAYVKERIRNDPDACKEHGDTQTLFCLEDLQPICEICKLSASHKDHRLYSVGEAVQDCKAELKNDLKPLKERLKLFRKAKHSFDRAAEHVKNQAESTERQIRKEFEALRQFLQDEEASRLSLLKEEEQQKMQLINDGINDIESEMTSTENAIRTAEQEMMSRDVLFLKNYKETIKRIWRLPPNPEMKSGALIDVAKHLGSLKYKVWNEMRRITHYSPVTLDPNTAASCFLLSDDLTEVLCCTHPFTLPDNPERFDISAEMLGHEGFSSGRHVWDVEVKKNSYWVIGVASESIRRKGKNVLTPAEGFWTIRFRNGEYKACSAPWSPLTMTREPQVIRIVLDMDRSRVAFYDPQVRTPLHTFTDLIAPRVYPYFCTACKEHSLRVMPARLSVVMDYMRSSEEYWINLN</sequence>
<dbReference type="InterPro" id="IPR003879">
    <property type="entry name" value="Butyrophylin_SPRY"/>
</dbReference>
<evidence type="ECO:0000259" key="10">
    <source>
        <dbReference type="PROSITE" id="PS50119"/>
    </source>
</evidence>
<evidence type="ECO:0000259" key="9">
    <source>
        <dbReference type="PROSITE" id="PS50089"/>
    </source>
</evidence>
<dbReference type="PROSITE" id="PS50119">
    <property type="entry name" value="ZF_BBOX"/>
    <property type="match status" value="1"/>
</dbReference>
<dbReference type="SMART" id="SM00184">
    <property type="entry name" value="RING"/>
    <property type="match status" value="1"/>
</dbReference>
<evidence type="ECO:0000256" key="5">
    <source>
        <dbReference type="ARBA" id="ARBA00022771"/>
    </source>
</evidence>
<dbReference type="GeneID" id="114794064"/>
<dbReference type="InterPro" id="IPR003877">
    <property type="entry name" value="SPRY_dom"/>
</dbReference>